<dbReference type="PANTHER" id="PTHR31066">
    <property type="entry name" value="OS05G0427100 PROTEIN-RELATED"/>
    <property type="match status" value="1"/>
</dbReference>
<dbReference type="Proteomes" id="UP001157006">
    <property type="component" value="Chromosome 6"/>
</dbReference>
<dbReference type="PANTHER" id="PTHR31066:SF33">
    <property type="entry name" value="OS07G0556300 PROTEIN"/>
    <property type="match status" value="1"/>
</dbReference>
<reference evidence="3 4" key="1">
    <citation type="submission" date="2023-01" db="EMBL/GenBank/DDBJ databases">
        <authorList>
            <person name="Kreplak J."/>
        </authorList>
    </citation>
    <scope>NUCLEOTIDE SEQUENCE [LARGE SCALE GENOMIC DNA]</scope>
</reference>
<feature type="domain" description="PB1" evidence="2">
    <location>
        <begin position="43"/>
        <end position="131"/>
    </location>
</feature>
<dbReference type="FunFam" id="3.10.20.90:FF:000058">
    <property type="entry name" value="Octicosapeptide/phox/Bem1p domain kinase superfamily protein"/>
    <property type="match status" value="1"/>
</dbReference>
<feature type="region of interest" description="Disordered" evidence="1">
    <location>
        <begin position="415"/>
        <end position="438"/>
    </location>
</feature>
<dbReference type="InterPro" id="IPR053198">
    <property type="entry name" value="Gynoecium_Dev_Regulator"/>
</dbReference>
<evidence type="ECO:0000313" key="4">
    <source>
        <dbReference type="Proteomes" id="UP001157006"/>
    </source>
</evidence>
<dbReference type="Gene3D" id="3.10.20.90">
    <property type="entry name" value="Phosphatidylinositol 3-kinase Catalytic Subunit, Chain A, domain 1"/>
    <property type="match status" value="1"/>
</dbReference>
<keyword evidence="4" id="KW-1185">Reference proteome</keyword>
<evidence type="ECO:0000313" key="3">
    <source>
        <dbReference type="EMBL" id="CAI8618097.1"/>
    </source>
</evidence>
<dbReference type="SMART" id="SM00666">
    <property type="entry name" value="PB1"/>
    <property type="match status" value="1"/>
</dbReference>
<dbReference type="EMBL" id="OX451741">
    <property type="protein sequence ID" value="CAI8618097.1"/>
    <property type="molecule type" value="Genomic_DNA"/>
</dbReference>
<dbReference type="CDD" id="cd06410">
    <property type="entry name" value="PB1_UP2"/>
    <property type="match status" value="1"/>
</dbReference>
<organism evidence="3 4">
    <name type="scientific">Vicia faba</name>
    <name type="common">Broad bean</name>
    <name type="synonym">Faba vulgaris</name>
    <dbReference type="NCBI Taxonomy" id="3906"/>
    <lineage>
        <taxon>Eukaryota</taxon>
        <taxon>Viridiplantae</taxon>
        <taxon>Streptophyta</taxon>
        <taxon>Embryophyta</taxon>
        <taxon>Tracheophyta</taxon>
        <taxon>Spermatophyta</taxon>
        <taxon>Magnoliopsida</taxon>
        <taxon>eudicotyledons</taxon>
        <taxon>Gunneridae</taxon>
        <taxon>Pentapetalae</taxon>
        <taxon>rosids</taxon>
        <taxon>fabids</taxon>
        <taxon>Fabales</taxon>
        <taxon>Fabaceae</taxon>
        <taxon>Papilionoideae</taxon>
        <taxon>50 kb inversion clade</taxon>
        <taxon>NPAAA clade</taxon>
        <taxon>Hologalegina</taxon>
        <taxon>IRL clade</taxon>
        <taxon>Fabeae</taxon>
        <taxon>Vicia</taxon>
    </lineage>
</organism>
<sequence length="438" mass="48205">MASSLPHLDDDSVSPSPRSDHFQDAPPRVRFMCSFGGKILPRPSDNQLRYVGGDTRIVAVNRSIPFSALVHKLSKLCGMSNITAKYQLPNEDLDALITVTTDEDVENMIDEYDRVSQNENPRAARLRVFLFPEGEDSRANSISSLLNGSTKRENWFMDALNGGVSGLERGRSEASSMLSEVPDYLFGLDNNSEETNQNQNLNLNLRESRPKERHLLQQDNVSNSDPGSPAPVVSSPFCSTSSALSVPSIPNLPPVKTKLENPVSDFRENQNETVFQPQLKQNLYQINPAVHYPHPQPQAQASHAQEAAYSGHHAQPVPVYYISGSVQPGNMPMQQVHYPFVQQPYHAVMQPQVPIGYHHMVPGSGQVYGAGMRHVAPVQPYSPTAPVVRDGLKQQVYQGVPNPSPVPVYHQMAVTGGDEPQRSGTEFGMGRGTNPPNN</sequence>
<dbReference type="Pfam" id="PF00564">
    <property type="entry name" value="PB1"/>
    <property type="match status" value="1"/>
</dbReference>
<dbReference type="InterPro" id="IPR000270">
    <property type="entry name" value="PB1_dom"/>
</dbReference>
<evidence type="ECO:0000259" key="2">
    <source>
        <dbReference type="SMART" id="SM00666"/>
    </source>
</evidence>
<feature type="region of interest" description="Disordered" evidence="1">
    <location>
        <begin position="1"/>
        <end position="25"/>
    </location>
</feature>
<proteinExistence type="predicted"/>
<protein>
    <recommendedName>
        <fullName evidence="2">PB1 domain-containing protein</fullName>
    </recommendedName>
</protein>
<dbReference type="SUPFAM" id="SSF54277">
    <property type="entry name" value="CAD &amp; PB1 domains"/>
    <property type="match status" value="1"/>
</dbReference>
<dbReference type="AlphaFoldDB" id="A0AAV1B756"/>
<gene>
    <name evidence="3" type="ORF">VFH_VI106960</name>
</gene>
<accession>A0AAV1B756</accession>
<name>A0AAV1B756_VICFA</name>
<evidence type="ECO:0000256" key="1">
    <source>
        <dbReference type="SAM" id="MobiDB-lite"/>
    </source>
</evidence>